<reference evidence="3 4" key="1">
    <citation type="submission" date="2019-01" db="EMBL/GenBank/DDBJ databases">
        <title>Complete genome sequencing of Aequorivita sp. H23M31.</title>
        <authorList>
            <person name="Bae J.-W."/>
        </authorList>
    </citation>
    <scope>NUCLEOTIDE SEQUENCE [LARGE SCALE GENOMIC DNA]</scope>
    <source>
        <strain evidence="3 4">H23M31</strain>
    </source>
</reference>
<feature type="transmembrane region" description="Helical" evidence="2">
    <location>
        <begin position="45"/>
        <end position="61"/>
    </location>
</feature>
<dbReference type="EMBL" id="CP034951">
    <property type="protein sequence ID" value="QAA82073.1"/>
    <property type="molecule type" value="Genomic_DNA"/>
</dbReference>
<evidence type="ECO:0000256" key="1">
    <source>
        <dbReference type="SAM" id="MobiDB-lite"/>
    </source>
</evidence>
<sequence>MIQLNKPLTIVIGILALGAIIFNLYENPDVSHLLGKEVNNWLYRGFWLLVVGVCVYNYIVIDRNTLKNKSKSKSKLKSKLSRGSALEPKIRRNDEEQK</sequence>
<name>A0A410G491_9FLAO</name>
<dbReference type="RefSeq" id="WP_128250447.1">
    <property type="nucleotide sequence ID" value="NZ_CP034951.1"/>
</dbReference>
<evidence type="ECO:0000313" key="3">
    <source>
        <dbReference type="EMBL" id="QAA82073.1"/>
    </source>
</evidence>
<keyword evidence="2" id="KW-1133">Transmembrane helix</keyword>
<accession>A0A410G491</accession>
<feature type="compositionally biased region" description="Basic and acidic residues" evidence="1">
    <location>
        <begin position="88"/>
        <end position="98"/>
    </location>
</feature>
<gene>
    <name evidence="3" type="ORF">EI546_10230</name>
</gene>
<protein>
    <submittedName>
        <fullName evidence="3">Uncharacterized protein</fullName>
    </submittedName>
</protein>
<feature type="region of interest" description="Disordered" evidence="1">
    <location>
        <begin position="71"/>
        <end position="98"/>
    </location>
</feature>
<keyword evidence="2" id="KW-0472">Membrane</keyword>
<evidence type="ECO:0000256" key="2">
    <source>
        <dbReference type="SAM" id="Phobius"/>
    </source>
</evidence>
<dbReference type="KEGG" id="aev:EI546_10230"/>
<feature type="compositionally biased region" description="Basic residues" evidence="1">
    <location>
        <begin position="71"/>
        <end position="80"/>
    </location>
</feature>
<feature type="transmembrane region" description="Helical" evidence="2">
    <location>
        <begin position="7"/>
        <end position="25"/>
    </location>
</feature>
<keyword evidence="2" id="KW-0812">Transmembrane</keyword>
<dbReference type="OrthoDB" id="1449985at2"/>
<evidence type="ECO:0000313" key="4">
    <source>
        <dbReference type="Proteomes" id="UP000285517"/>
    </source>
</evidence>
<dbReference type="Proteomes" id="UP000285517">
    <property type="component" value="Chromosome"/>
</dbReference>
<proteinExistence type="predicted"/>
<dbReference type="AlphaFoldDB" id="A0A410G491"/>
<keyword evidence="4" id="KW-1185">Reference proteome</keyword>
<organism evidence="3 4">
    <name type="scientific">Aequorivita ciconiae</name>
    <dbReference type="NCBI Taxonomy" id="2494375"/>
    <lineage>
        <taxon>Bacteria</taxon>
        <taxon>Pseudomonadati</taxon>
        <taxon>Bacteroidota</taxon>
        <taxon>Flavobacteriia</taxon>
        <taxon>Flavobacteriales</taxon>
        <taxon>Flavobacteriaceae</taxon>
        <taxon>Aequorivita</taxon>
    </lineage>
</organism>